<evidence type="ECO:0000256" key="7">
    <source>
        <dbReference type="ARBA" id="ARBA00022840"/>
    </source>
</evidence>
<feature type="transmembrane region" description="Helical" evidence="11">
    <location>
        <begin position="801"/>
        <end position="820"/>
    </location>
</feature>
<feature type="transmembrane region" description="Helical" evidence="11">
    <location>
        <begin position="729"/>
        <end position="750"/>
    </location>
</feature>
<evidence type="ECO:0000256" key="2">
    <source>
        <dbReference type="ARBA" id="ARBA00005675"/>
    </source>
</evidence>
<dbReference type="SFLD" id="SFLDF00027">
    <property type="entry name" value="p-type_atpase"/>
    <property type="match status" value="1"/>
</dbReference>
<evidence type="ECO:0000256" key="5">
    <source>
        <dbReference type="ARBA" id="ARBA00022723"/>
    </source>
</evidence>
<dbReference type="InterPro" id="IPR023214">
    <property type="entry name" value="HAD_sf"/>
</dbReference>
<gene>
    <name evidence="13" type="ORF">D1H98_08190</name>
</gene>
<proteinExistence type="inferred from homology"/>
<keyword evidence="3" id="KW-1003">Cell membrane</keyword>
<comment type="similarity">
    <text evidence="2">Belongs to the cation transport ATPase (P-type) (TC 3.A.3) family. Type IIA subfamily.</text>
</comment>
<keyword evidence="9 11" id="KW-1133">Transmembrane helix</keyword>
<dbReference type="AlphaFoldDB" id="A0A3A6UNT6"/>
<feature type="domain" description="Cation-transporting P-type ATPase N-terminal" evidence="12">
    <location>
        <begin position="10"/>
        <end position="84"/>
    </location>
</feature>
<keyword evidence="4 11" id="KW-0812">Transmembrane</keyword>
<dbReference type="SFLD" id="SFLDG00002">
    <property type="entry name" value="C1.7:_P-type_atpase_like"/>
    <property type="match status" value="1"/>
</dbReference>
<dbReference type="FunFam" id="3.40.50.1000:FF:000193">
    <property type="entry name" value="Plasma membrane calcium-transporting ATPase 2"/>
    <property type="match status" value="1"/>
</dbReference>
<protein>
    <submittedName>
        <fullName evidence="13">Cation-translocating P-type ATPase</fullName>
    </submittedName>
</protein>
<accession>A0A3A6UNT6</accession>
<evidence type="ECO:0000256" key="4">
    <source>
        <dbReference type="ARBA" id="ARBA00022692"/>
    </source>
</evidence>
<dbReference type="SMART" id="SM00831">
    <property type="entry name" value="Cation_ATPase_N"/>
    <property type="match status" value="1"/>
</dbReference>
<dbReference type="Gene3D" id="1.20.1110.10">
    <property type="entry name" value="Calcium-transporting ATPase, transmembrane domain"/>
    <property type="match status" value="1"/>
</dbReference>
<feature type="transmembrane region" description="Helical" evidence="11">
    <location>
        <begin position="252"/>
        <end position="269"/>
    </location>
</feature>
<reference evidence="13 14" key="1">
    <citation type="submission" date="2018-08" db="EMBL/GenBank/DDBJ databases">
        <title>Genome Sequences of Legionella pneumophila subsp. pneumophila Isolates, Recovered from a Drinking Water System in a Large Builging.</title>
        <authorList>
            <person name="Gomez-Alvarez V."/>
            <person name="Boczek L."/>
            <person name="King D."/>
            <person name="Pemberton A."/>
            <person name="Pfaller S."/>
            <person name="Rodgers M."/>
            <person name="Santodomingo J."/>
            <person name="Revetta R."/>
        </authorList>
    </citation>
    <scope>NUCLEOTIDE SEQUENCE [LARGE SCALE GENOMIC DNA]</scope>
    <source>
        <strain evidence="13 14">L01C.1</strain>
    </source>
</reference>
<comment type="subcellular location">
    <subcellularLocation>
        <location evidence="1">Cell membrane</location>
        <topology evidence="1">Multi-pass membrane protein</topology>
    </subcellularLocation>
</comment>
<dbReference type="InterPro" id="IPR059000">
    <property type="entry name" value="ATPase_P-type_domA"/>
</dbReference>
<organism evidence="13 14">
    <name type="scientific">Legionella pneumophila subsp. pneumophila</name>
    <dbReference type="NCBI Taxonomy" id="91891"/>
    <lineage>
        <taxon>Bacteria</taxon>
        <taxon>Pseudomonadati</taxon>
        <taxon>Pseudomonadota</taxon>
        <taxon>Gammaproteobacteria</taxon>
        <taxon>Legionellales</taxon>
        <taxon>Legionellaceae</taxon>
        <taxon>Legionella</taxon>
    </lineage>
</organism>
<keyword evidence="8" id="KW-1278">Translocase</keyword>
<dbReference type="NCBIfam" id="TIGR01494">
    <property type="entry name" value="ATPase_P-type"/>
    <property type="match status" value="3"/>
</dbReference>
<dbReference type="InterPro" id="IPR001757">
    <property type="entry name" value="P_typ_ATPase"/>
</dbReference>
<dbReference type="Gene3D" id="2.70.150.10">
    <property type="entry name" value="Calcium-transporting ATPase, cytoplasmic transduction domain A"/>
    <property type="match status" value="1"/>
</dbReference>
<comment type="caution">
    <text evidence="13">The sequence shown here is derived from an EMBL/GenBank/DDBJ whole genome shotgun (WGS) entry which is preliminary data.</text>
</comment>
<dbReference type="Pfam" id="PF00689">
    <property type="entry name" value="Cation_ATPase_C"/>
    <property type="match status" value="1"/>
</dbReference>
<dbReference type="PANTHER" id="PTHR43294">
    <property type="entry name" value="SODIUM/POTASSIUM-TRANSPORTING ATPASE SUBUNIT ALPHA"/>
    <property type="match status" value="1"/>
</dbReference>
<dbReference type="Pfam" id="PF13246">
    <property type="entry name" value="Cation_ATPase"/>
    <property type="match status" value="1"/>
</dbReference>
<feature type="transmembrane region" description="Helical" evidence="11">
    <location>
        <begin position="866"/>
        <end position="888"/>
    </location>
</feature>
<dbReference type="InterPro" id="IPR036412">
    <property type="entry name" value="HAD-like_sf"/>
</dbReference>
<evidence type="ECO:0000256" key="8">
    <source>
        <dbReference type="ARBA" id="ARBA00022967"/>
    </source>
</evidence>
<dbReference type="InterPro" id="IPR006068">
    <property type="entry name" value="ATPase_P-typ_cation-transptr_C"/>
</dbReference>
<dbReference type="InterPro" id="IPR050510">
    <property type="entry name" value="Cation_transp_ATPase_P-type"/>
</dbReference>
<dbReference type="InterPro" id="IPR044492">
    <property type="entry name" value="P_typ_ATPase_HD_dom"/>
</dbReference>
<evidence type="ECO:0000256" key="6">
    <source>
        <dbReference type="ARBA" id="ARBA00022741"/>
    </source>
</evidence>
<evidence type="ECO:0000256" key="1">
    <source>
        <dbReference type="ARBA" id="ARBA00004651"/>
    </source>
</evidence>
<dbReference type="GO" id="GO:0016887">
    <property type="term" value="F:ATP hydrolysis activity"/>
    <property type="evidence" value="ECO:0007669"/>
    <property type="project" value="InterPro"/>
</dbReference>
<evidence type="ECO:0000256" key="9">
    <source>
        <dbReference type="ARBA" id="ARBA00022989"/>
    </source>
</evidence>
<dbReference type="SFLD" id="SFLDS00003">
    <property type="entry name" value="Haloacid_Dehalogenase"/>
    <property type="match status" value="1"/>
</dbReference>
<keyword evidence="5" id="KW-0479">Metal-binding</keyword>
<evidence type="ECO:0000256" key="10">
    <source>
        <dbReference type="ARBA" id="ARBA00023136"/>
    </source>
</evidence>
<dbReference type="SUPFAM" id="SSF81665">
    <property type="entry name" value="Calcium ATPase, transmembrane domain M"/>
    <property type="match status" value="1"/>
</dbReference>
<dbReference type="GO" id="GO:0005524">
    <property type="term" value="F:ATP binding"/>
    <property type="evidence" value="ECO:0007669"/>
    <property type="project" value="UniProtKB-KW"/>
</dbReference>
<dbReference type="PANTHER" id="PTHR43294:SF21">
    <property type="entry name" value="CATION TRANSPORTING ATPASE"/>
    <property type="match status" value="1"/>
</dbReference>
<evidence type="ECO:0000313" key="13">
    <source>
        <dbReference type="EMBL" id="RJY34731.1"/>
    </source>
</evidence>
<feature type="transmembrane region" description="Helical" evidence="11">
    <location>
        <begin position="771"/>
        <end position="795"/>
    </location>
</feature>
<feature type="transmembrane region" description="Helical" evidence="11">
    <location>
        <begin position="88"/>
        <end position="107"/>
    </location>
</feature>
<dbReference type="PROSITE" id="PS00154">
    <property type="entry name" value="ATPASE_E1_E2"/>
    <property type="match status" value="1"/>
</dbReference>
<dbReference type="Gene3D" id="3.40.1110.10">
    <property type="entry name" value="Calcium-transporting ATPase, cytoplasmic domain N"/>
    <property type="match status" value="1"/>
</dbReference>
<dbReference type="FunFam" id="2.70.150.10:FF:000016">
    <property type="entry name" value="Calcium-transporting P-type ATPase putative"/>
    <property type="match status" value="1"/>
</dbReference>
<dbReference type="PRINTS" id="PR00119">
    <property type="entry name" value="CATATPASE"/>
</dbReference>
<evidence type="ECO:0000256" key="3">
    <source>
        <dbReference type="ARBA" id="ARBA00022475"/>
    </source>
</evidence>
<keyword evidence="7" id="KW-0067">ATP-binding</keyword>
<dbReference type="InterPro" id="IPR023298">
    <property type="entry name" value="ATPase_P-typ_TM_dom_sf"/>
</dbReference>
<dbReference type="SUPFAM" id="SSF56784">
    <property type="entry name" value="HAD-like"/>
    <property type="match status" value="1"/>
</dbReference>
<feature type="transmembrane region" description="Helical" evidence="11">
    <location>
        <begin position="832"/>
        <end position="854"/>
    </location>
</feature>
<evidence type="ECO:0000259" key="12">
    <source>
        <dbReference type="SMART" id="SM00831"/>
    </source>
</evidence>
<dbReference type="GO" id="GO:0036376">
    <property type="term" value="P:sodium ion export across plasma membrane"/>
    <property type="evidence" value="ECO:0007669"/>
    <property type="project" value="TreeGrafter"/>
</dbReference>
<dbReference type="GO" id="GO:0005886">
    <property type="term" value="C:plasma membrane"/>
    <property type="evidence" value="ECO:0007669"/>
    <property type="project" value="UniProtKB-SubCell"/>
</dbReference>
<dbReference type="GO" id="GO:0005391">
    <property type="term" value="F:P-type sodium:potassium-exchanging transporter activity"/>
    <property type="evidence" value="ECO:0007669"/>
    <property type="project" value="TreeGrafter"/>
</dbReference>
<feature type="transmembrane region" description="Helical" evidence="11">
    <location>
        <begin position="699"/>
        <end position="723"/>
    </location>
</feature>
<evidence type="ECO:0000256" key="11">
    <source>
        <dbReference type="SAM" id="Phobius"/>
    </source>
</evidence>
<dbReference type="Proteomes" id="UP000277145">
    <property type="component" value="Unassembled WGS sequence"/>
</dbReference>
<dbReference type="GO" id="GO:1902600">
    <property type="term" value="P:proton transmembrane transport"/>
    <property type="evidence" value="ECO:0007669"/>
    <property type="project" value="TreeGrafter"/>
</dbReference>
<dbReference type="GO" id="GO:0046872">
    <property type="term" value="F:metal ion binding"/>
    <property type="evidence" value="ECO:0007669"/>
    <property type="project" value="UniProtKB-KW"/>
</dbReference>
<keyword evidence="10 11" id="KW-0472">Membrane</keyword>
<dbReference type="InterPro" id="IPR008250">
    <property type="entry name" value="ATPase_P-typ_transduc_dom_A_sf"/>
</dbReference>
<dbReference type="SUPFAM" id="SSF81653">
    <property type="entry name" value="Calcium ATPase, transduction domain A"/>
    <property type="match status" value="1"/>
</dbReference>
<dbReference type="InterPro" id="IPR018303">
    <property type="entry name" value="ATPase_P-typ_P_site"/>
</dbReference>
<name>A0A3A6UNT6_LEGPN</name>
<dbReference type="SUPFAM" id="SSF81660">
    <property type="entry name" value="Metal cation-transporting ATPase, ATP-binding domain N"/>
    <property type="match status" value="1"/>
</dbReference>
<dbReference type="GO" id="GO:0006883">
    <property type="term" value="P:intracellular sodium ion homeostasis"/>
    <property type="evidence" value="ECO:0007669"/>
    <property type="project" value="TreeGrafter"/>
</dbReference>
<evidence type="ECO:0000313" key="14">
    <source>
        <dbReference type="Proteomes" id="UP000277145"/>
    </source>
</evidence>
<dbReference type="Pfam" id="PF00122">
    <property type="entry name" value="E1-E2_ATPase"/>
    <property type="match status" value="1"/>
</dbReference>
<keyword evidence="6" id="KW-0547">Nucleotide-binding</keyword>
<dbReference type="GO" id="GO:0030007">
    <property type="term" value="P:intracellular potassium ion homeostasis"/>
    <property type="evidence" value="ECO:0007669"/>
    <property type="project" value="TreeGrafter"/>
</dbReference>
<feature type="transmembrane region" description="Helical" evidence="11">
    <location>
        <begin position="57"/>
        <end position="82"/>
    </location>
</feature>
<dbReference type="Pfam" id="PF00690">
    <property type="entry name" value="Cation_ATPase_N"/>
    <property type="match status" value="1"/>
</dbReference>
<dbReference type="PRINTS" id="PR00120">
    <property type="entry name" value="HATPASE"/>
</dbReference>
<dbReference type="GO" id="GO:1990573">
    <property type="term" value="P:potassium ion import across plasma membrane"/>
    <property type="evidence" value="ECO:0007669"/>
    <property type="project" value="TreeGrafter"/>
</dbReference>
<dbReference type="InterPro" id="IPR023299">
    <property type="entry name" value="ATPase_P-typ_cyto_dom_N"/>
</dbReference>
<feature type="transmembrane region" description="Helical" evidence="11">
    <location>
        <begin position="275"/>
        <end position="303"/>
    </location>
</feature>
<sequence length="902" mass="98284">MQRMAVMAEQWHEQAPADMVLLFQTDLSLGLSEKVAEQRLQEVGPNLLSQQKKTSPFVIFLQQFASVVIWVLLGAVVVSFLLDEKADAIAILAIVILNAIIGFFLEYRADRAMLALQQMAAPKATVLRDGHAKVIAASDIVPGDILLFESGDLIAADARLFELSALKVNEAPLTGESIPVAKNLDVCTAETPLADRKNMVFMGTSIADGTGRALVVATGMQTEMGHIAKMLGEASRDETPLQKKLNQVGSRLLWLCFFIIIAIFGLGLLRNISLFSLFMSSVSLAVAAIPEGLPAVVTVALALGVQRMVRRAVLVRRLSAVETLGCLQVICTDKTGTLTVGEMTARQLVTASDVYSIHGEGYNLSGGFTLQGQEINVSEDPLLQATLHAMVACNNASFESQDGQVATVGDPTEVALLVAAAKGGVWQGELQASYPRIKELPFSSERKRMTVVCRQDHQNIAFVKGAPELILERCTHILTKTGIKKLTPNDKARMKQSCELMASEALRLLAFAKRQIEPIALEKEEKELEHNLVFLGLIGLQDPPHASSKESISRCKKAGIKPVMITGDHPDTARAIAKELGILEAGDRLLTGNELENMSEEEFNHCVKDIAVYARVTAEHKLKIVRAWKKQQKVVAMTGDGVNDAPALKEASVGIAMGKTGTAVTKEASDIIVMDNNFTSIVAGIEEGRTIYDNIAKTLGFLLAGNSGELLVVFVALLIGWPLPLLPIQLLWINLVTDGLPAIGLATDMSEPGILNRPPRATQKSMMDRAFFKRVTFVGCLKALVILSVFAYEYLIDKDLIQAQDAAFSVLVTAELLWAFGARSDTKNIWQVGLFSNLRLFFIVSISFSLQVLIHHIPVLRELFGIQPVSFTQCLIWILLGMVPLLIIEAQKRLRKAPNEAF</sequence>
<dbReference type="EMBL" id="QWDR01000001">
    <property type="protein sequence ID" value="RJY34731.1"/>
    <property type="molecule type" value="Genomic_DNA"/>
</dbReference>
<dbReference type="InterPro" id="IPR004014">
    <property type="entry name" value="ATPase_P-typ_cation-transptr_N"/>
</dbReference>
<dbReference type="Gene3D" id="3.40.50.1000">
    <property type="entry name" value="HAD superfamily/HAD-like"/>
    <property type="match status" value="1"/>
</dbReference>